<protein>
    <submittedName>
        <fullName evidence="1">Uncharacterized protein</fullName>
    </submittedName>
</protein>
<evidence type="ECO:0000313" key="1">
    <source>
        <dbReference type="EMBL" id="KAI0034928.1"/>
    </source>
</evidence>
<comment type="caution">
    <text evidence="1">The sequence shown here is derived from an EMBL/GenBank/DDBJ whole genome shotgun (WGS) entry which is preliminary data.</text>
</comment>
<reference evidence="1" key="1">
    <citation type="submission" date="2021-02" db="EMBL/GenBank/DDBJ databases">
        <authorList>
            <consortium name="DOE Joint Genome Institute"/>
            <person name="Ahrendt S."/>
            <person name="Looney B.P."/>
            <person name="Miyauchi S."/>
            <person name="Morin E."/>
            <person name="Drula E."/>
            <person name="Courty P.E."/>
            <person name="Chicoki N."/>
            <person name="Fauchery L."/>
            <person name="Kohler A."/>
            <person name="Kuo A."/>
            <person name="Labutti K."/>
            <person name="Pangilinan J."/>
            <person name="Lipzen A."/>
            <person name="Riley R."/>
            <person name="Andreopoulos W."/>
            <person name="He G."/>
            <person name="Johnson J."/>
            <person name="Barry K.W."/>
            <person name="Grigoriev I.V."/>
            <person name="Nagy L."/>
            <person name="Hibbett D."/>
            <person name="Henrissat B."/>
            <person name="Matheny P.B."/>
            <person name="Labbe J."/>
            <person name="Martin F."/>
        </authorList>
    </citation>
    <scope>NUCLEOTIDE SEQUENCE</scope>
    <source>
        <strain evidence="1">EC-137</strain>
    </source>
</reference>
<evidence type="ECO:0000313" key="2">
    <source>
        <dbReference type="Proteomes" id="UP000814128"/>
    </source>
</evidence>
<name>A0ACB8QTU1_9AGAM</name>
<keyword evidence="2" id="KW-1185">Reference proteome</keyword>
<accession>A0ACB8QTU1</accession>
<organism evidence="1 2">
    <name type="scientific">Vararia minispora EC-137</name>
    <dbReference type="NCBI Taxonomy" id="1314806"/>
    <lineage>
        <taxon>Eukaryota</taxon>
        <taxon>Fungi</taxon>
        <taxon>Dikarya</taxon>
        <taxon>Basidiomycota</taxon>
        <taxon>Agaricomycotina</taxon>
        <taxon>Agaricomycetes</taxon>
        <taxon>Russulales</taxon>
        <taxon>Lachnocladiaceae</taxon>
        <taxon>Vararia</taxon>
    </lineage>
</organism>
<reference evidence="1" key="2">
    <citation type="journal article" date="2022" name="New Phytol.">
        <title>Evolutionary transition to the ectomycorrhizal habit in the genomes of a hyperdiverse lineage of mushroom-forming fungi.</title>
        <authorList>
            <person name="Looney B."/>
            <person name="Miyauchi S."/>
            <person name="Morin E."/>
            <person name="Drula E."/>
            <person name="Courty P.E."/>
            <person name="Kohler A."/>
            <person name="Kuo A."/>
            <person name="LaButti K."/>
            <person name="Pangilinan J."/>
            <person name="Lipzen A."/>
            <person name="Riley R."/>
            <person name="Andreopoulos W."/>
            <person name="He G."/>
            <person name="Johnson J."/>
            <person name="Nolan M."/>
            <person name="Tritt A."/>
            <person name="Barry K.W."/>
            <person name="Grigoriev I.V."/>
            <person name="Nagy L.G."/>
            <person name="Hibbett D."/>
            <person name="Henrissat B."/>
            <person name="Matheny P.B."/>
            <person name="Labbe J."/>
            <person name="Martin F.M."/>
        </authorList>
    </citation>
    <scope>NUCLEOTIDE SEQUENCE</scope>
    <source>
        <strain evidence="1">EC-137</strain>
    </source>
</reference>
<dbReference type="EMBL" id="MU273492">
    <property type="protein sequence ID" value="KAI0034928.1"/>
    <property type="molecule type" value="Genomic_DNA"/>
</dbReference>
<proteinExistence type="predicted"/>
<sequence length="415" mass="46616">MHAAHRADTIKSSYDDLADEYATPYHPTSRHKSYTFDTGSRQSLSTAETADIKVRPVDFDPPPPPGYPPTSSTVLPLKGKWWKTVMPDSLSCKIYILVVLIETAIDLTIEGDLLIRIHDATESTEANAQTPTLARKMPVYLAIFCLAHIWQFVLAIDAVYARNTLQFIALALFNAAFLAYAIIQSSEIHATLSGVTDSNGFSHIPVNILLNISPVVIGISELVYVGLGYKIYTEFGWKVYKFLGADRQIKRMFAHYQIFQCLVKFDLFFWISFCVQFVGLILPKSDWEYYLTIIALPLSIVLVIEGYLAARYENKWMMVSFLTGCSGGLVYFTYKFVKVQIQSKQPQFQDVYQSLTTFSLISIILLIVTIAYAVIVWRNFGRGLKAQISKAGVVGASKHGAYPSLSVRPSRMSFE</sequence>
<dbReference type="Proteomes" id="UP000814128">
    <property type="component" value="Unassembled WGS sequence"/>
</dbReference>
<gene>
    <name evidence="1" type="ORF">K488DRAFT_83530</name>
</gene>